<accession>A0ABW9Y8L7</accession>
<dbReference type="SUPFAM" id="SSF51182">
    <property type="entry name" value="RmlC-like cupins"/>
    <property type="match status" value="1"/>
</dbReference>
<dbReference type="Proteomes" id="UP001517376">
    <property type="component" value="Unassembled WGS sequence"/>
</dbReference>
<sequence length="114" mass="12468">MPDRAEEPVAFAALLTGWRARTFKPFRDGVEISVLREGAPGVALLRYAPGAGVPRHRHPGMETILVLEGVQSDERGDYPAGSLILNPEGTEHSVWSASGCTVLIQWNRPVEFMT</sequence>
<dbReference type="InterPro" id="IPR025979">
    <property type="entry name" value="ChrR-like_cupin_dom"/>
</dbReference>
<reference evidence="3" key="1">
    <citation type="submission" date="2020-01" db="EMBL/GenBank/DDBJ databases">
        <title>Sphingomonas sp. strain CSW-10.</title>
        <authorList>
            <person name="Chen W.-M."/>
        </authorList>
    </citation>
    <scope>NUCLEOTIDE SEQUENCE [LARGE SCALE GENOMIC DNA]</scope>
    <source>
        <strain evidence="3">CCP-1</strain>
    </source>
</reference>
<proteinExistence type="predicted"/>
<comment type="caution">
    <text evidence="2">The sequence shown here is derived from an EMBL/GenBank/DDBJ whole genome shotgun (WGS) entry which is preliminary data.</text>
</comment>
<keyword evidence="3" id="KW-1185">Reference proteome</keyword>
<dbReference type="Pfam" id="PF12973">
    <property type="entry name" value="Cupin_7"/>
    <property type="match status" value="1"/>
</dbReference>
<protein>
    <submittedName>
        <fullName evidence="2">Cupin domain-containing protein</fullName>
    </submittedName>
</protein>
<dbReference type="RefSeq" id="WP_161767165.1">
    <property type="nucleotide sequence ID" value="NZ_JAAATW010000002.1"/>
</dbReference>
<dbReference type="InterPro" id="IPR014710">
    <property type="entry name" value="RmlC-like_jellyroll"/>
</dbReference>
<organism evidence="2 3">
    <name type="scientific">Paragemmobacter ruber</name>
    <dbReference type="NCBI Taxonomy" id="1985673"/>
    <lineage>
        <taxon>Bacteria</taxon>
        <taxon>Pseudomonadati</taxon>
        <taxon>Pseudomonadota</taxon>
        <taxon>Alphaproteobacteria</taxon>
        <taxon>Rhodobacterales</taxon>
        <taxon>Paracoccaceae</taxon>
        <taxon>Paragemmobacter</taxon>
    </lineage>
</organism>
<evidence type="ECO:0000313" key="2">
    <source>
        <dbReference type="EMBL" id="NBE08182.1"/>
    </source>
</evidence>
<feature type="domain" description="ChrR-like cupin" evidence="1">
    <location>
        <begin position="20"/>
        <end position="104"/>
    </location>
</feature>
<dbReference type="InterPro" id="IPR011051">
    <property type="entry name" value="RmlC_Cupin_sf"/>
</dbReference>
<dbReference type="EMBL" id="JAAATW010000002">
    <property type="protein sequence ID" value="NBE08182.1"/>
    <property type="molecule type" value="Genomic_DNA"/>
</dbReference>
<gene>
    <name evidence="2" type="ORF">GU920_11595</name>
</gene>
<evidence type="ECO:0000259" key="1">
    <source>
        <dbReference type="Pfam" id="PF12973"/>
    </source>
</evidence>
<evidence type="ECO:0000313" key="3">
    <source>
        <dbReference type="Proteomes" id="UP001517376"/>
    </source>
</evidence>
<dbReference type="Gene3D" id="2.60.120.10">
    <property type="entry name" value="Jelly Rolls"/>
    <property type="match status" value="1"/>
</dbReference>
<name>A0ABW9Y8L7_9RHOB</name>